<protein>
    <submittedName>
        <fullName evidence="4">Lytic transglycosylase domain-containing protein</fullName>
    </submittedName>
</protein>
<evidence type="ECO:0000313" key="5">
    <source>
        <dbReference type="Proteomes" id="UP000635316"/>
    </source>
</evidence>
<dbReference type="EMBL" id="JAENGP010000015">
    <property type="protein sequence ID" value="MBK1782086.1"/>
    <property type="molecule type" value="Genomic_DNA"/>
</dbReference>
<dbReference type="CDD" id="cd16892">
    <property type="entry name" value="LT_VirB1-like"/>
    <property type="match status" value="1"/>
</dbReference>
<name>A0ABS1EGE4_9BURK</name>
<feature type="region of interest" description="Disordered" evidence="1">
    <location>
        <begin position="215"/>
        <end position="248"/>
    </location>
</feature>
<proteinExistence type="predicted"/>
<dbReference type="Gene3D" id="1.10.530.10">
    <property type="match status" value="1"/>
</dbReference>
<feature type="signal peptide" evidence="2">
    <location>
        <begin position="1"/>
        <end position="20"/>
    </location>
</feature>
<evidence type="ECO:0000313" key="4">
    <source>
        <dbReference type="EMBL" id="MBK1782086.1"/>
    </source>
</evidence>
<dbReference type="SUPFAM" id="SSF53955">
    <property type="entry name" value="Lysozyme-like"/>
    <property type="match status" value="1"/>
</dbReference>
<reference evidence="4 5" key="1">
    <citation type="submission" date="2020-12" db="EMBL/GenBank/DDBJ databases">
        <authorList>
            <person name="Lu T."/>
            <person name="Wang Q."/>
            <person name="Han X."/>
        </authorList>
    </citation>
    <scope>NUCLEOTIDE SEQUENCE [LARGE SCALE GENOMIC DNA]</scope>
    <source>
        <strain evidence="4 5">WQ 585</strain>
    </source>
</reference>
<keyword evidence="2" id="KW-0732">Signal</keyword>
<keyword evidence="5" id="KW-1185">Reference proteome</keyword>
<evidence type="ECO:0000256" key="1">
    <source>
        <dbReference type="SAM" id="MobiDB-lite"/>
    </source>
</evidence>
<dbReference type="Proteomes" id="UP000635316">
    <property type="component" value="Unassembled WGS sequence"/>
</dbReference>
<gene>
    <name evidence="4" type="ORF">JHL22_12770</name>
</gene>
<feature type="domain" description="Transglycosylase SLT" evidence="3">
    <location>
        <begin position="32"/>
        <end position="154"/>
    </location>
</feature>
<organism evidence="4 5">
    <name type="scientific">Advenella mandrilli</name>
    <dbReference type="NCBI Taxonomy" id="2800330"/>
    <lineage>
        <taxon>Bacteria</taxon>
        <taxon>Pseudomonadati</taxon>
        <taxon>Pseudomonadota</taxon>
        <taxon>Betaproteobacteria</taxon>
        <taxon>Burkholderiales</taxon>
        <taxon>Alcaligenaceae</taxon>
    </lineage>
</organism>
<feature type="chain" id="PRO_5045761648" evidence="2">
    <location>
        <begin position="21"/>
        <end position="248"/>
    </location>
</feature>
<dbReference type="InterPro" id="IPR023346">
    <property type="entry name" value="Lysozyme-like_dom_sf"/>
</dbReference>
<feature type="compositionally biased region" description="Basic and acidic residues" evidence="1">
    <location>
        <begin position="223"/>
        <end position="248"/>
    </location>
</feature>
<dbReference type="Pfam" id="PF01464">
    <property type="entry name" value="SLT"/>
    <property type="match status" value="1"/>
</dbReference>
<comment type="caution">
    <text evidence="4">The sequence shown here is derived from an EMBL/GenBank/DDBJ whole genome shotgun (WGS) entry which is preliminary data.</text>
</comment>
<evidence type="ECO:0000256" key="2">
    <source>
        <dbReference type="SAM" id="SignalP"/>
    </source>
</evidence>
<sequence>MKKYKILIIPLLFYGGTALGNITENVNFNELAKQCSKDVHQDTLQAIVRTESGFNPYAIGVVGGSVKQPKSFAEAVETANKLHEQGKNFSMGLSQINRYNLDKYDLNYETVFDPCKNLQAGAEILKECFSRAGGKPQDALQKALSCYYSGNFKTGFTQDFAGLPTYVDRIKQAAGKNSDQQLIKLAQAESLPPATDVSIPAIDPAAPAPVVVKARKKTAKAKPKAEPVIKRDPDPNKPRKKWDAFGDF</sequence>
<dbReference type="RefSeq" id="WP_200238165.1">
    <property type="nucleotide sequence ID" value="NZ_JAENGP010000015.1"/>
</dbReference>
<accession>A0ABS1EGE4</accession>
<evidence type="ECO:0000259" key="3">
    <source>
        <dbReference type="Pfam" id="PF01464"/>
    </source>
</evidence>
<dbReference type="InterPro" id="IPR008258">
    <property type="entry name" value="Transglycosylase_SLT_dom_1"/>
</dbReference>